<feature type="domain" description="Methyltransferase small" evidence="3">
    <location>
        <begin position="39"/>
        <end position="128"/>
    </location>
</feature>
<organism evidence="4 5">
    <name type="scientific">Pseudodesulfovibrio aespoeensis (strain ATCC 700646 / DSM 10631 / Aspo-2)</name>
    <name type="common">Desulfovibrio aespoeensis</name>
    <dbReference type="NCBI Taxonomy" id="643562"/>
    <lineage>
        <taxon>Bacteria</taxon>
        <taxon>Pseudomonadati</taxon>
        <taxon>Thermodesulfobacteriota</taxon>
        <taxon>Desulfovibrionia</taxon>
        <taxon>Desulfovibrionales</taxon>
        <taxon>Desulfovibrionaceae</taxon>
    </lineage>
</organism>
<dbReference type="HOGENOM" id="CLU_061983_1_0_7"/>
<dbReference type="RefSeq" id="WP_013513096.1">
    <property type="nucleotide sequence ID" value="NC_014844.1"/>
</dbReference>
<dbReference type="InterPro" id="IPR007848">
    <property type="entry name" value="Small_mtfrase_dom"/>
</dbReference>
<dbReference type="PANTHER" id="PTHR47739:SF1">
    <property type="entry name" value="TRNA1(VAL) (ADENINE(37)-N6)-METHYLTRANSFERASE"/>
    <property type="match status" value="1"/>
</dbReference>
<dbReference type="STRING" id="643562.Daes_0132"/>
<dbReference type="PROSITE" id="PS00092">
    <property type="entry name" value="N6_MTASE"/>
    <property type="match status" value="1"/>
</dbReference>
<dbReference type="CDD" id="cd02440">
    <property type="entry name" value="AdoMet_MTases"/>
    <property type="match status" value="1"/>
</dbReference>
<evidence type="ECO:0000256" key="2">
    <source>
        <dbReference type="ARBA" id="ARBA00022691"/>
    </source>
</evidence>
<dbReference type="InterPro" id="IPR050210">
    <property type="entry name" value="tRNA_Adenine-N(6)_MTase"/>
</dbReference>
<dbReference type="GO" id="GO:0008757">
    <property type="term" value="F:S-adenosylmethionine-dependent methyltransferase activity"/>
    <property type="evidence" value="ECO:0007669"/>
    <property type="project" value="UniProtKB-ARBA"/>
</dbReference>
<dbReference type="InterPro" id="IPR029063">
    <property type="entry name" value="SAM-dependent_MTases_sf"/>
</dbReference>
<keyword evidence="4" id="KW-0808">Transferase</keyword>
<evidence type="ECO:0000259" key="3">
    <source>
        <dbReference type="Pfam" id="PF05175"/>
    </source>
</evidence>
<dbReference type="InterPro" id="IPR002052">
    <property type="entry name" value="DNA_methylase_N6_adenine_CS"/>
</dbReference>
<reference evidence="5" key="1">
    <citation type="submission" date="2010-12" db="EMBL/GenBank/DDBJ databases">
        <title>Complete sequence of Desulfovibrio aespoeensis Aspo-2.</title>
        <authorList>
            <consortium name="US DOE Joint Genome Institute"/>
            <person name="Lucas S."/>
            <person name="Copeland A."/>
            <person name="Lapidus A."/>
            <person name="Cheng J.-F."/>
            <person name="Goodwin L."/>
            <person name="Pitluck S."/>
            <person name="Chertkov O."/>
            <person name="Misra M."/>
            <person name="Detter J.C."/>
            <person name="Han C."/>
            <person name="Tapia R."/>
            <person name="Land M."/>
            <person name="Hauser L."/>
            <person name="Kyrpides N."/>
            <person name="Ivanova N."/>
            <person name="Ovchinnikova G."/>
            <person name="Pedersen K."/>
            <person name="Jagevall S."/>
            <person name="Hazen T."/>
            <person name="Woyke T."/>
        </authorList>
    </citation>
    <scope>NUCLEOTIDE SEQUENCE [LARGE SCALE GENOMIC DNA]</scope>
    <source>
        <strain evidence="5">ATCC 700646 / DSM 10631 / Aspo-2</strain>
    </source>
</reference>
<dbReference type="SUPFAM" id="SSF53335">
    <property type="entry name" value="S-adenosyl-L-methionine-dependent methyltransferases"/>
    <property type="match status" value="1"/>
</dbReference>
<keyword evidence="1 4" id="KW-0489">Methyltransferase</keyword>
<name>E6VUL4_PSEA9</name>
<dbReference type="GO" id="GO:0003676">
    <property type="term" value="F:nucleic acid binding"/>
    <property type="evidence" value="ECO:0007669"/>
    <property type="project" value="InterPro"/>
</dbReference>
<dbReference type="EMBL" id="CP002431">
    <property type="protein sequence ID" value="ADU61159.1"/>
    <property type="molecule type" value="Genomic_DNA"/>
</dbReference>
<keyword evidence="2" id="KW-0949">S-adenosyl-L-methionine</keyword>
<dbReference type="GO" id="GO:0008170">
    <property type="term" value="F:N-methyltransferase activity"/>
    <property type="evidence" value="ECO:0007669"/>
    <property type="project" value="UniProtKB-ARBA"/>
</dbReference>
<dbReference type="Proteomes" id="UP000002191">
    <property type="component" value="Chromosome"/>
</dbReference>
<accession>E6VUL4</accession>
<dbReference type="Gene3D" id="3.40.50.150">
    <property type="entry name" value="Vaccinia Virus protein VP39"/>
    <property type="match status" value="1"/>
</dbReference>
<evidence type="ECO:0000313" key="5">
    <source>
        <dbReference type="Proteomes" id="UP000002191"/>
    </source>
</evidence>
<reference evidence="4 5" key="2">
    <citation type="journal article" date="2014" name="Genome Announc.">
        <title>Complete Genome Sequence of the Subsurface, Mesophilic Sulfate-Reducing Bacterium Desulfovibrio aespoeensis Aspo-2.</title>
        <authorList>
            <person name="Pedersen K."/>
            <person name="Bengtsson A."/>
            <person name="Edlund J."/>
            <person name="Rabe L."/>
            <person name="Hazen T."/>
            <person name="Chakraborty R."/>
            <person name="Goodwin L."/>
            <person name="Shapiro N."/>
        </authorList>
    </citation>
    <scope>NUCLEOTIDE SEQUENCE [LARGE SCALE GENOMIC DNA]</scope>
    <source>
        <strain evidence="5">ATCC 700646 / DSM 10631 / Aspo-2</strain>
    </source>
</reference>
<dbReference type="eggNOG" id="COG4123">
    <property type="taxonomic scope" value="Bacteria"/>
</dbReference>
<evidence type="ECO:0000313" key="4">
    <source>
        <dbReference type="EMBL" id="ADU61159.1"/>
    </source>
</evidence>
<dbReference type="OrthoDB" id="5489421at2"/>
<dbReference type="KEGG" id="das:Daes_0132"/>
<proteinExistence type="predicted"/>
<dbReference type="Pfam" id="PF05175">
    <property type="entry name" value="MTS"/>
    <property type="match status" value="1"/>
</dbReference>
<gene>
    <name evidence="4" type="ordered locus">Daes_0132</name>
</gene>
<dbReference type="PANTHER" id="PTHR47739">
    <property type="entry name" value="TRNA1(VAL) (ADENINE(37)-N6)-METHYLTRANSFERASE"/>
    <property type="match status" value="1"/>
</dbReference>
<keyword evidence="5" id="KW-1185">Reference proteome</keyword>
<sequence>MTAPAAPRIDTQAILARRDAFPRGMIQPEEGYRFSLDSLLLACFARPGREQVGIDLGCGCGVVGLALLLRQPDLRLTGVDIDPESVRVAGLNAVNLHYADRYAATLADVAQWRSERVVDFVVANPPYRPLGCGRVSQGESRAVARFESRGDFALFAQCAAVALRTRGRFTFVHLPERLSEIMDGLSKAGLAPKRLRLVYGRSDQEARMALVEAVKAGKPGLRVEPPLILHSGSGRQTRLTDEAIGFCAFLCSQGEPDTHHTPSEDSHA</sequence>
<dbReference type="GO" id="GO:0032259">
    <property type="term" value="P:methylation"/>
    <property type="evidence" value="ECO:0007669"/>
    <property type="project" value="UniProtKB-KW"/>
</dbReference>
<protein>
    <submittedName>
        <fullName evidence="4">Methyltransferase small</fullName>
    </submittedName>
</protein>
<dbReference type="AlphaFoldDB" id="E6VUL4"/>
<evidence type="ECO:0000256" key="1">
    <source>
        <dbReference type="ARBA" id="ARBA00022603"/>
    </source>
</evidence>